<evidence type="ECO:0000256" key="1">
    <source>
        <dbReference type="ARBA" id="ARBA00004167"/>
    </source>
</evidence>
<keyword evidence="5" id="KW-0472">Membrane</keyword>
<comment type="similarity">
    <text evidence="2">Belongs to the LemA family.</text>
</comment>
<evidence type="ECO:0000256" key="3">
    <source>
        <dbReference type="ARBA" id="ARBA00022692"/>
    </source>
</evidence>
<evidence type="ECO:0000256" key="2">
    <source>
        <dbReference type="ARBA" id="ARBA00008854"/>
    </source>
</evidence>
<dbReference type="Gene3D" id="1.20.1440.20">
    <property type="entry name" value="LemA-like domain"/>
    <property type="match status" value="1"/>
</dbReference>
<evidence type="ECO:0000256" key="4">
    <source>
        <dbReference type="ARBA" id="ARBA00022989"/>
    </source>
</evidence>
<keyword evidence="4" id="KW-1133">Transmembrane helix</keyword>
<proteinExistence type="inferred from homology"/>
<dbReference type="PANTHER" id="PTHR34478">
    <property type="entry name" value="PROTEIN LEMA"/>
    <property type="match status" value="1"/>
</dbReference>
<dbReference type="InterPro" id="IPR023353">
    <property type="entry name" value="LemA-like_dom_sf"/>
</dbReference>
<dbReference type="GO" id="GO:0016020">
    <property type="term" value="C:membrane"/>
    <property type="evidence" value="ECO:0007669"/>
    <property type="project" value="UniProtKB-SubCell"/>
</dbReference>
<dbReference type="AlphaFoldDB" id="A0A1C0U9A4"/>
<dbReference type="EMBL" id="LOMY01000015">
    <property type="protein sequence ID" value="OCQ54456.1"/>
    <property type="molecule type" value="Genomic_DNA"/>
</dbReference>
<dbReference type="Pfam" id="PF04011">
    <property type="entry name" value="LemA"/>
    <property type="match status" value="1"/>
</dbReference>
<dbReference type="PROSITE" id="PS51257">
    <property type="entry name" value="PROKAR_LIPOPROTEIN"/>
    <property type="match status" value="1"/>
</dbReference>
<sequence>MLRYPLLFIIVFMLSGCGYNDIQSSDEKVNSSWAEVLNQYQRRADLVPNLVATVKGYSSHEASVLEAVTKARANAMAATAALQHKPDDLRALQQWQQSQQTLTGTLSRLNIISESYPELKADSLYRDLMVQLEGTENRIAVARGRYVVAVQQYNTLIRQFPGVLMAKLMGYHAKVNLLSANEDVVSQVPTVNFGGAYH</sequence>
<evidence type="ECO:0000256" key="5">
    <source>
        <dbReference type="ARBA" id="ARBA00023136"/>
    </source>
</evidence>
<reference evidence="6 7" key="1">
    <citation type="submission" date="2015-12" db="EMBL/GenBank/DDBJ databases">
        <title>Genome comparisons provide insights into the role of secondary metabolites in the pathogenic phase of the Photorhabdus life cycle.</title>
        <authorList>
            <person name="Tobias N.J."/>
            <person name="Mishra B."/>
            <person name="Gupta D.K."/>
            <person name="Thines M."/>
            <person name="Stinear T.P."/>
            <person name="Bode H.B."/>
        </authorList>
    </citation>
    <scope>NUCLEOTIDE SEQUENCE [LARGE SCALE GENOMIC DNA]</scope>
    <source>
        <strain evidence="6 7">PB68.1</strain>
    </source>
</reference>
<name>A0A1C0U9A4_9GAMM</name>
<protein>
    <submittedName>
        <fullName evidence="6">LemA family protein</fullName>
    </submittedName>
</protein>
<dbReference type="PATRIC" id="fig|286156.4.peg.420"/>
<dbReference type="RefSeq" id="WP_065821858.1">
    <property type="nucleotide sequence ID" value="NZ_CAWMQZ010000015.1"/>
</dbReference>
<dbReference type="InterPro" id="IPR007156">
    <property type="entry name" value="MamQ_LemA"/>
</dbReference>
<comment type="subcellular location">
    <subcellularLocation>
        <location evidence="1">Membrane</location>
        <topology evidence="1">Single-pass membrane protein</topology>
    </subcellularLocation>
</comment>
<comment type="caution">
    <text evidence="6">The sequence shown here is derived from an EMBL/GenBank/DDBJ whole genome shotgun (WGS) entry which is preliminary data.</text>
</comment>
<organism evidence="6 7">
    <name type="scientific">Photorhabdus australis subsp. thailandensis</name>
    <dbReference type="NCBI Taxonomy" id="2805096"/>
    <lineage>
        <taxon>Bacteria</taxon>
        <taxon>Pseudomonadati</taxon>
        <taxon>Pseudomonadota</taxon>
        <taxon>Gammaproteobacteria</taxon>
        <taxon>Enterobacterales</taxon>
        <taxon>Morganellaceae</taxon>
        <taxon>Photorhabdus</taxon>
    </lineage>
</organism>
<dbReference type="Proteomes" id="UP000093476">
    <property type="component" value="Unassembled WGS sequence"/>
</dbReference>
<dbReference type="SUPFAM" id="SSF140478">
    <property type="entry name" value="LemA-like"/>
    <property type="match status" value="1"/>
</dbReference>
<keyword evidence="3" id="KW-0812">Transmembrane</keyword>
<evidence type="ECO:0000313" key="7">
    <source>
        <dbReference type="Proteomes" id="UP000093476"/>
    </source>
</evidence>
<gene>
    <name evidence="6" type="ORF">Ppb6_00358</name>
</gene>
<evidence type="ECO:0000313" key="6">
    <source>
        <dbReference type="EMBL" id="OCQ54456.1"/>
    </source>
</evidence>
<dbReference type="STRING" id="286156.Ppb6_00358"/>
<dbReference type="PANTHER" id="PTHR34478:SF2">
    <property type="entry name" value="MEMBRANE PROTEIN"/>
    <property type="match status" value="1"/>
</dbReference>
<keyword evidence="7" id="KW-1185">Reference proteome</keyword>
<accession>A0A1C0U9A4</accession>